<reference evidence="2" key="1">
    <citation type="submission" date="2022-01" db="EMBL/GenBank/DDBJ databases">
        <authorList>
            <person name="King R."/>
        </authorList>
    </citation>
    <scope>NUCLEOTIDE SEQUENCE</scope>
</reference>
<feature type="compositionally biased region" description="Basic and acidic residues" evidence="1">
    <location>
        <begin position="141"/>
        <end position="164"/>
    </location>
</feature>
<dbReference type="Pfam" id="PF10168">
    <property type="entry name" value="Nup88"/>
    <property type="match status" value="1"/>
</dbReference>
<protein>
    <submittedName>
        <fullName evidence="2">Uncharacterized protein</fullName>
    </submittedName>
</protein>
<name>A0A9N9WYA2_PHACE</name>
<evidence type="ECO:0000313" key="2">
    <source>
        <dbReference type="EMBL" id="CAG9814831.1"/>
    </source>
</evidence>
<dbReference type="OrthoDB" id="341482at2759"/>
<dbReference type="Proteomes" id="UP001153737">
    <property type="component" value="Chromosome 11"/>
</dbReference>
<accession>A0A9N9WYA2</accession>
<sequence length="235" mass="26264">MDENIVYKWATSRTQHIMLNTLEKLKNSDETVATNQVDLVEENYVFISPVFNVPAESNQLQYTEVDPVPSTSRSNSDGKLVASNQADLIEMDDIFVSPVSNVRVEPNQLNYTEVDPVPSTSRSTTDGEIVVEHIVNVPDLENEHYDSDRDSENEPTENEIRDNKVSSSEDENENHTADELLPLHPPLFSPEFLVVNDTGTLLAVAGPCGVLVLQLPSRCPPYGAFEKNKEVVYCR</sequence>
<organism evidence="2 3">
    <name type="scientific">Phaedon cochleariae</name>
    <name type="common">Mustard beetle</name>
    <dbReference type="NCBI Taxonomy" id="80249"/>
    <lineage>
        <taxon>Eukaryota</taxon>
        <taxon>Metazoa</taxon>
        <taxon>Ecdysozoa</taxon>
        <taxon>Arthropoda</taxon>
        <taxon>Hexapoda</taxon>
        <taxon>Insecta</taxon>
        <taxon>Pterygota</taxon>
        <taxon>Neoptera</taxon>
        <taxon>Endopterygota</taxon>
        <taxon>Coleoptera</taxon>
        <taxon>Polyphaga</taxon>
        <taxon>Cucujiformia</taxon>
        <taxon>Chrysomeloidea</taxon>
        <taxon>Chrysomelidae</taxon>
        <taxon>Chrysomelinae</taxon>
        <taxon>Chrysomelini</taxon>
        <taxon>Phaedon</taxon>
    </lineage>
</organism>
<keyword evidence="3" id="KW-1185">Reference proteome</keyword>
<dbReference type="EMBL" id="OU896717">
    <property type="protein sequence ID" value="CAG9814831.1"/>
    <property type="molecule type" value="Genomic_DNA"/>
</dbReference>
<proteinExistence type="predicted"/>
<dbReference type="InterPro" id="IPR019321">
    <property type="entry name" value="Nucleoporin_Nup88"/>
</dbReference>
<reference evidence="2" key="2">
    <citation type="submission" date="2022-10" db="EMBL/GenBank/DDBJ databases">
        <authorList>
            <consortium name="ENA_rothamsted_submissions"/>
            <consortium name="culmorum"/>
            <person name="King R."/>
        </authorList>
    </citation>
    <scope>NUCLEOTIDE SEQUENCE</scope>
</reference>
<feature type="region of interest" description="Disordered" evidence="1">
    <location>
        <begin position="135"/>
        <end position="176"/>
    </location>
</feature>
<dbReference type="AlphaFoldDB" id="A0A9N9WYA2"/>
<gene>
    <name evidence="2" type="ORF">PHAECO_LOCUS2519</name>
</gene>
<evidence type="ECO:0000313" key="3">
    <source>
        <dbReference type="Proteomes" id="UP001153737"/>
    </source>
</evidence>
<evidence type="ECO:0000256" key="1">
    <source>
        <dbReference type="SAM" id="MobiDB-lite"/>
    </source>
</evidence>